<keyword evidence="2" id="KW-0472">Membrane</keyword>
<protein>
    <submittedName>
        <fullName evidence="3">Stage III sporulation protein AG</fullName>
    </submittedName>
</protein>
<dbReference type="AlphaFoldDB" id="A0A220ME60"/>
<feature type="transmembrane region" description="Helical" evidence="2">
    <location>
        <begin position="40"/>
        <end position="60"/>
    </location>
</feature>
<evidence type="ECO:0000256" key="2">
    <source>
        <dbReference type="SAM" id="Phobius"/>
    </source>
</evidence>
<feature type="compositionally biased region" description="Basic and acidic residues" evidence="1">
    <location>
        <begin position="150"/>
        <end position="166"/>
    </location>
</feature>
<proteinExistence type="predicted"/>
<feature type="region of interest" description="Disordered" evidence="1">
    <location>
        <begin position="143"/>
        <end position="166"/>
    </location>
</feature>
<reference evidence="3 4" key="1">
    <citation type="submission" date="2016-11" db="EMBL/GenBank/DDBJ databases">
        <authorList>
            <person name="Jaros S."/>
            <person name="Januszkiewicz K."/>
            <person name="Wedrychowicz H."/>
        </authorList>
    </citation>
    <scope>NUCLEOTIDE SEQUENCE [LARGE SCALE GENOMIC DNA]</scope>
    <source>
        <strain evidence="3 4">NF2</strain>
    </source>
</reference>
<dbReference type="EMBL" id="CP018145">
    <property type="protein sequence ID" value="ASJ53291.1"/>
    <property type="molecule type" value="Genomic_DNA"/>
</dbReference>
<sequence>MNQLWEKLKSLFMKQQGETTQEEKKIVVGSKGKNQKLKPLHYFIVILGIGIAIMILTDFLRVEKDQPLGFGDIGSEAPGPSGGDSTSQVLGGSPTTDVIAEYENIYETQLRDILASVVGVGEVEVMVNLESTPELVVEKNRNIRSSTNQEMDKEKATRNQNDQSRDEQVVIVQGGKQDAPVIVKTLKPKIRGVLVVAKGADNIQVKAWITEAVQKVLDVPAYKISILPKKG</sequence>
<evidence type="ECO:0000313" key="3">
    <source>
        <dbReference type="EMBL" id="ASJ53291.1"/>
    </source>
</evidence>
<organism evidence="3 4">
    <name type="scientific">Brevibacillus formosus</name>
    <dbReference type="NCBI Taxonomy" id="54913"/>
    <lineage>
        <taxon>Bacteria</taxon>
        <taxon>Bacillati</taxon>
        <taxon>Bacillota</taxon>
        <taxon>Bacilli</taxon>
        <taxon>Bacillales</taxon>
        <taxon>Paenibacillaceae</taxon>
        <taxon>Brevibacillus</taxon>
    </lineage>
</organism>
<evidence type="ECO:0000313" key="4">
    <source>
        <dbReference type="Proteomes" id="UP000197781"/>
    </source>
</evidence>
<feature type="region of interest" description="Disordered" evidence="1">
    <location>
        <begin position="71"/>
        <end position="93"/>
    </location>
</feature>
<keyword evidence="2" id="KW-1133">Transmembrane helix</keyword>
<keyword evidence="2" id="KW-0812">Transmembrane</keyword>
<dbReference type="KEGG" id="bfm:BP422_06840"/>
<gene>
    <name evidence="3" type="ORF">BP422_06840</name>
</gene>
<feature type="compositionally biased region" description="Polar residues" evidence="1">
    <location>
        <begin position="83"/>
        <end position="93"/>
    </location>
</feature>
<dbReference type="RefSeq" id="WP_088907123.1">
    <property type="nucleotide sequence ID" value="NZ_CP018145.1"/>
</dbReference>
<name>A0A220ME60_9BACL</name>
<accession>A0A220ME60</accession>
<evidence type="ECO:0000256" key="1">
    <source>
        <dbReference type="SAM" id="MobiDB-lite"/>
    </source>
</evidence>
<dbReference type="InterPro" id="IPR014195">
    <property type="entry name" value="Spore_III_AG"/>
</dbReference>
<dbReference type="Proteomes" id="UP000197781">
    <property type="component" value="Chromosome"/>
</dbReference>
<dbReference type="NCBIfam" id="TIGR02830">
    <property type="entry name" value="spore_III_AG"/>
    <property type="match status" value="1"/>
</dbReference>